<feature type="compositionally biased region" description="Low complexity" evidence="2">
    <location>
        <begin position="903"/>
        <end position="917"/>
    </location>
</feature>
<protein>
    <submittedName>
        <fullName evidence="5">Serine/threonine protein kinase</fullName>
    </submittedName>
</protein>
<keyword evidence="5" id="KW-0418">Kinase</keyword>
<dbReference type="SMART" id="SM00220">
    <property type="entry name" value="S_TKc"/>
    <property type="match status" value="1"/>
</dbReference>
<dbReference type="InterPro" id="IPR011528">
    <property type="entry name" value="NERD"/>
</dbReference>
<dbReference type="Pfam" id="PF08378">
    <property type="entry name" value="NERD"/>
    <property type="match status" value="1"/>
</dbReference>
<dbReference type="PROSITE" id="PS00107">
    <property type="entry name" value="PROTEIN_KINASE_ATP"/>
    <property type="match status" value="1"/>
</dbReference>
<accession>A0A223S0R1</accession>
<dbReference type="InterPro" id="IPR000719">
    <property type="entry name" value="Prot_kinase_dom"/>
</dbReference>
<evidence type="ECO:0000313" key="5">
    <source>
        <dbReference type="EMBL" id="ASU81706.1"/>
    </source>
</evidence>
<feature type="region of interest" description="Disordered" evidence="2">
    <location>
        <begin position="1"/>
        <end position="32"/>
    </location>
</feature>
<keyword evidence="5" id="KW-0723">Serine/threonine-protein kinase</keyword>
<proteinExistence type="predicted"/>
<evidence type="ECO:0000259" key="4">
    <source>
        <dbReference type="PROSITE" id="PS50965"/>
    </source>
</evidence>
<reference evidence="5 6" key="1">
    <citation type="submission" date="2017-08" db="EMBL/GenBank/DDBJ databases">
        <title>The complete genome sequence of Nocardiopsis gilva YIM 90087.</title>
        <authorList>
            <person name="Yin M."/>
            <person name="Tang S."/>
        </authorList>
    </citation>
    <scope>NUCLEOTIDE SEQUENCE [LARGE SCALE GENOMIC DNA]</scope>
    <source>
        <strain evidence="5 6">YIM 90087</strain>
    </source>
</reference>
<feature type="binding site" evidence="1">
    <location>
        <position position="575"/>
    </location>
    <ligand>
        <name>ATP</name>
        <dbReference type="ChEBI" id="CHEBI:30616"/>
    </ligand>
</feature>
<dbReference type="GO" id="GO:0005524">
    <property type="term" value="F:ATP binding"/>
    <property type="evidence" value="ECO:0007669"/>
    <property type="project" value="UniProtKB-UniRule"/>
</dbReference>
<dbReference type="InterPro" id="IPR017441">
    <property type="entry name" value="Protein_kinase_ATP_BS"/>
</dbReference>
<dbReference type="OrthoDB" id="3404503at2"/>
<dbReference type="Proteomes" id="UP000215005">
    <property type="component" value="Chromosome"/>
</dbReference>
<dbReference type="NCBIfam" id="NF033442">
    <property type="entry name" value="BREX_PglW"/>
    <property type="match status" value="1"/>
</dbReference>
<feature type="region of interest" description="Disordered" evidence="2">
    <location>
        <begin position="901"/>
        <end position="921"/>
    </location>
</feature>
<dbReference type="PROSITE" id="PS50011">
    <property type="entry name" value="PROTEIN_KINASE_DOM"/>
    <property type="match status" value="2"/>
</dbReference>
<evidence type="ECO:0000313" key="6">
    <source>
        <dbReference type="Proteomes" id="UP000215005"/>
    </source>
</evidence>
<evidence type="ECO:0000259" key="3">
    <source>
        <dbReference type="PROSITE" id="PS50011"/>
    </source>
</evidence>
<keyword evidence="5" id="KW-0808">Transferase</keyword>
<dbReference type="GO" id="GO:0004674">
    <property type="term" value="F:protein serine/threonine kinase activity"/>
    <property type="evidence" value="ECO:0007669"/>
    <property type="project" value="UniProtKB-KW"/>
</dbReference>
<dbReference type="InterPro" id="IPR049832">
    <property type="entry name" value="BREX_PglW"/>
</dbReference>
<dbReference type="Gene3D" id="1.10.510.10">
    <property type="entry name" value="Transferase(Phosphotransferase) domain 1"/>
    <property type="match status" value="2"/>
</dbReference>
<sequence length="1477" mass="160939">MAADQDNGAQRPVPKPAPPWVKRWYQEKPSPHSHEQEALDHVRSLIPKAEPYRAWATFEFTAASGRVNECDLLILVPRGLFLVELKGNPGRVVNDGEHWIFHSSSSPTRPLRNPLHLTNLKAKELKNRLHWAANKLQRKLAIPRVEAAVFLSDRGLQSELDEQQRISVFGRNDRVTGLPKIWDDFLGLPPGNETEQQRRARFELARNLPDLMKKIGVRASTAHLRFGDDWELSRRPVDGGQTWEDRLATRNHPIREEGRLRVYLVGEQAEEKFTREVWRAAEREYQVLQGINHRGIAQALQFRDHMGGPAILFRHGAADLRLDTYLARYGRELTLESRLDLVRQLADALRYAHSRSLYHRALAARSVYVTCKSDGSSPVLRIIDWQVAARDFGTTDPHSVGGSSIHAEHVADSAQVYLAPEFNEPYADPVDLDLFGLGAATYLILTGRPPAVDAPDLKQRLRVDGGLRPRAVSDEVPEELDELVYSVTRSMAGERSESVEWFIQGLDAFEENQAAADDDAEVGTDPLTALPGQHVARGWTVERVLGTGATSRALLVRVDTVDAEGQAHTETRVLKVALDEERAARLRDEAEALKVVGGGAVVRLYEGPLHLHGHTALLLESAGEQSLDARLRSDGPLTYHQLSRFGDDLFAALDQLAGHGVRHRDIKPDNLGLFQRADRTWQLKLFDFSLAKASDTDITAGTRGYLDPFLGSHPRRERYDDAAELYAAAVTLHEMASGERPRWGDGMSSAAMLEDEIPRLATELFESALRQGLTEFFERALHRDVDHRFETLQQMRDAWRAMFTTAEATGPVSTPATIEAASGGDASVQEARELAAETAELDTPLGAAGLSPAAESAANALGATTVGELLEIQPYKISKARGTGRRSRKELNLRHRQWRNRLGQQAAAGSVPASASGKDATTESVLPSKMGVEELAALATPEPGGRGARSDVLRLLLGLPGADGVPSPLPPWCTQSEVAAHLDIKQPTVSRHHRSAIAKWAATPELTELRDELVDHVRAVGGVVTSEELAAELRVRRGSLEEERDARCTEALALAVIRAAVEAETWDGNAEDSDPRLAVARRGARVLVAAEPQTGTENAAPAALADYAKALGEAADRLAGADPLPGRSAVLRDLRAVSPPEGMAPLADTRMVALASAASGGALYSPRLELYPRDLDLARALRISQAAAGVQRDVGITVDQLLRRVQSRFPGLELDCPTRPQVENALREAGFQLEYDSADNRFRPPAPSAVESGTTASSTGLYAGGGAARVAVASAAAGRDPWEMLAGQLEESIRKGGFLALTLRGKRLPGTADALTSAYGLFPIALGARFLAEFRELTTQQGASWDAVLTHDARFAADGCMTQGLRTYVRKAWQRTGERLHEQIADAGPRTVVLLHDAGLAARYHDVGGFELITSLQNAARRSGDLPHGLWLLCPGDSSQSAPQLDGRIVEVLGDHERAALRSPLLDRLAEAGAATA</sequence>
<dbReference type="PANTHER" id="PTHR24347">
    <property type="entry name" value="SERINE/THREONINE-PROTEIN KINASE"/>
    <property type="match status" value="1"/>
</dbReference>
<feature type="domain" description="Protein kinase" evidence="3">
    <location>
        <begin position="215"/>
        <end position="510"/>
    </location>
</feature>
<keyword evidence="1" id="KW-0067">ATP-binding</keyword>
<dbReference type="RefSeq" id="WP_094932175.1">
    <property type="nucleotide sequence ID" value="NZ_CP022753.1"/>
</dbReference>
<evidence type="ECO:0000256" key="1">
    <source>
        <dbReference type="PROSITE-ProRule" id="PRU10141"/>
    </source>
</evidence>
<dbReference type="InterPro" id="IPR011009">
    <property type="entry name" value="Kinase-like_dom_sf"/>
</dbReference>
<keyword evidence="1" id="KW-0547">Nucleotide-binding</keyword>
<feature type="domain" description="Protein kinase" evidence="3">
    <location>
        <begin position="539"/>
        <end position="800"/>
    </location>
</feature>
<name>A0A223S0R1_9ACTN</name>
<dbReference type="Pfam" id="PF07714">
    <property type="entry name" value="PK_Tyr_Ser-Thr"/>
    <property type="match status" value="1"/>
</dbReference>
<dbReference type="PROSITE" id="PS50965">
    <property type="entry name" value="NERD"/>
    <property type="match status" value="1"/>
</dbReference>
<dbReference type="InterPro" id="IPR001245">
    <property type="entry name" value="Ser-Thr/Tyr_kinase_cat_dom"/>
</dbReference>
<dbReference type="KEGG" id="ngv:CDO52_01850"/>
<dbReference type="SUPFAM" id="SSF56112">
    <property type="entry name" value="Protein kinase-like (PK-like)"/>
    <property type="match status" value="2"/>
</dbReference>
<feature type="domain" description="NERD" evidence="4">
    <location>
        <begin position="34"/>
        <end position="148"/>
    </location>
</feature>
<gene>
    <name evidence="5" type="ORF">CDO52_01850</name>
</gene>
<dbReference type="EMBL" id="CP022753">
    <property type="protein sequence ID" value="ASU81706.1"/>
    <property type="molecule type" value="Genomic_DNA"/>
</dbReference>
<evidence type="ECO:0000256" key="2">
    <source>
        <dbReference type="SAM" id="MobiDB-lite"/>
    </source>
</evidence>
<organism evidence="5 6">
    <name type="scientific">Nocardiopsis gilva YIM 90087</name>
    <dbReference type="NCBI Taxonomy" id="1235441"/>
    <lineage>
        <taxon>Bacteria</taxon>
        <taxon>Bacillati</taxon>
        <taxon>Actinomycetota</taxon>
        <taxon>Actinomycetes</taxon>
        <taxon>Streptosporangiales</taxon>
        <taxon>Nocardiopsidaceae</taxon>
        <taxon>Nocardiopsis</taxon>
    </lineage>
</organism>
<keyword evidence="6" id="KW-1185">Reference proteome</keyword>
<dbReference type="Pfam" id="PF00069">
    <property type="entry name" value="Pkinase"/>
    <property type="match status" value="1"/>
</dbReference>